<evidence type="ECO:0000256" key="7">
    <source>
        <dbReference type="ARBA" id="ARBA00038093"/>
    </source>
</evidence>
<evidence type="ECO:0000256" key="3">
    <source>
        <dbReference type="ARBA" id="ARBA00022722"/>
    </source>
</evidence>
<evidence type="ECO:0000256" key="2">
    <source>
        <dbReference type="ARBA" id="ARBA00022649"/>
    </source>
</evidence>
<dbReference type="HAMAP" id="MF_00265">
    <property type="entry name" value="VapC_Nob1"/>
    <property type="match status" value="1"/>
</dbReference>
<comment type="caution">
    <text evidence="10">The sequence shown here is derived from an EMBL/GenBank/DDBJ whole genome shotgun (WGS) entry which is preliminary data.</text>
</comment>
<evidence type="ECO:0000313" key="10">
    <source>
        <dbReference type="EMBL" id="MBP2323841.1"/>
    </source>
</evidence>
<sequence>MIVLDTDVISELMRQDPDDTVVQWVDRYPADEVFITSVTAAELAYGVARLPDGQRKTVLAARIAELLADDFRDQILPFDEVAAGHYGQIAAAREKQGRPITMADAQIAAICRRFVACLATRNTKDFADAGIALRDPWGDPPKL</sequence>
<evidence type="ECO:0000256" key="8">
    <source>
        <dbReference type="HAMAP-Rule" id="MF_00265"/>
    </source>
</evidence>
<feature type="domain" description="PIN" evidence="9">
    <location>
        <begin position="2"/>
        <end position="129"/>
    </location>
</feature>
<dbReference type="InterPro" id="IPR002716">
    <property type="entry name" value="PIN_dom"/>
</dbReference>
<feature type="binding site" evidence="8">
    <location>
        <position position="5"/>
    </location>
    <ligand>
        <name>Mg(2+)</name>
        <dbReference type="ChEBI" id="CHEBI:18420"/>
    </ligand>
</feature>
<evidence type="ECO:0000256" key="5">
    <source>
        <dbReference type="ARBA" id="ARBA00022801"/>
    </source>
</evidence>
<protein>
    <recommendedName>
        <fullName evidence="8">Ribonuclease VapC</fullName>
        <shortName evidence="8">RNase VapC</shortName>
        <ecNumber evidence="8">3.1.-.-</ecNumber>
    </recommendedName>
    <alternativeName>
        <fullName evidence="8">Toxin VapC</fullName>
    </alternativeName>
</protein>
<keyword evidence="5 8" id="KW-0378">Hydrolase</keyword>
<dbReference type="Pfam" id="PF01850">
    <property type="entry name" value="PIN"/>
    <property type="match status" value="1"/>
</dbReference>
<evidence type="ECO:0000256" key="1">
    <source>
        <dbReference type="ARBA" id="ARBA00001946"/>
    </source>
</evidence>
<comment type="cofactor">
    <cofactor evidence="1 8">
        <name>Mg(2+)</name>
        <dbReference type="ChEBI" id="CHEBI:18420"/>
    </cofactor>
</comment>
<keyword evidence="4 8" id="KW-0479">Metal-binding</keyword>
<evidence type="ECO:0000313" key="11">
    <source>
        <dbReference type="Proteomes" id="UP001519332"/>
    </source>
</evidence>
<organism evidence="10 11">
    <name type="scientific">Kibdelosporangium banguiense</name>
    <dbReference type="NCBI Taxonomy" id="1365924"/>
    <lineage>
        <taxon>Bacteria</taxon>
        <taxon>Bacillati</taxon>
        <taxon>Actinomycetota</taxon>
        <taxon>Actinomycetes</taxon>
        <taxon>Pseudonocardiales</taxon>
        <taxon>Pseudonocardiaceae</taxon>
        <taxon>Kibdelosporangium</taxon>
    </lineage>
</organism>
<keyword evidence="3 8" id="KW-0540">Nuclease</keyword>
<keyword evidence="11" id="KW-1185">Reference proteome</keyword>
<dbReference type="InterPro" id="IPR050556">
    <property type="entry name" value="Type_II_TA_system_RNase"/>
</dbReference>
<reference evidence="10 11" key="1">
    <citation type="submission" date="2021-03" db="EMBL/GenBank/DDBJ databases">
        <title>Sequencing the genomes of 1000 actinobacteria strains.</title>
        <authorList>
            <person name="Klenk H.-P."/>
        </authorList>
    </citation>
    <scope>NUCLEOTIDE SEQUENCE [LARGE SCALE GENOMIC DNA]</scope>
    <source>
        <strain evidence="10 11">DSM 46670</strain>
    </source>
</reference>
<keyword evidence="8" id="KW-0800">Toxin</keyword>
<dbReference type="CDD" id="cd18731">
    <property type="entry name" value="PIN_NgFitB-like"/>
    <property type="match status" value="1"/>
</dbReference>
<keyword evidence="6 8" id="KW-0460">Magnesium</keyword>
<dbReference type="PANTHER" id="PTHR33653">
    <property type="entry name" value="RIBONUCLEASE VAPC2"/>
    <property type="match status" value="1"/>
</dbReference>
<keyword evidence="2 8" id="KW-1277">Toxin-antitoxin system</keyword>
<evidence type="ECO:0000256" key="6">
    <source>
        <dbReference type="ARBA" id="ARBA00022842"/>
    </source>
</evidence>
<comment type="function">
    <text evidence="8">Toxic component of a toxin-antitoxin (TA) system. An RNase.</text>
</comment>
<accession>A0ABS4THL7</accession>
<dbReference type="InterPro" id="IPR022907">
    <property type="entry name" value="VapC_family"/>
</dbReference>
<comment type="similarity">
    <text evidence="7 8">Belongs to the PINc/VapC protein family.</text>
</comment>
<name>A0ABS4THL7_9PSEU</name>
<dbReference type="RefSeq" id="WP_209640773.1">
    <property type="nucleotide sequence ID" value="NZ_JAGINW010000001.1"/>
</dbReference>
<dbReference type="Gene3D" id="3.40.50.1010">
    <property type="entry name" value="5'-nuclease"/>
    <property type="match status" value="1"/>
</dbReference>
<proteinExistence type="inferred from homology"/>
<feature type="binding site" evidence="8">
    <location>
        <position position="104"/>
    </location>
    <ligand>
        <name>Mg(2+)</name>
        <dbReference type="ChEBI" id="CHEBI:18420"/>
    </ligand>
</feature>
<gene>
    <name evidence="8" type="primary">vapC</name>
    <name evidence="10" type="ORF">JOF56_004226</name>
</gene>
<dbReference type="SUPFAM" id="SSF88723">
    <property type="entry name" value="PIN domain-like"/>
    <property type="match status" value="1"/>
</dbReference>
<evidence type="ECO:0000256" key="4">
    <source>
        <dbReference type="ARBA" id="ARBA00022723"/>
    </source>
</evidence>
<dbReference type="PANTHER" id="PTHR33653:SF1">
    <property type="entry name" value="RIBONUCLEASE VAPC2"/>
    <property type="match status" value="1"/>
</dbReference>
<dbReference type="EC" id="3.1.-.-" evidence="8"/>
<evidence type="ECO:0000259" key="9">
    <source>
        <dbReference type="Pfam" id="PF01850"/>
    </source>
</evidence>
<dbReference type="InterPro" id="IPR029060">
    <property type="entry name" value="PIN-like_dom_sf"/>
</dbReference>
<dbReference type="EMBL" id="JAGINW010000001">
    <property type="protein sequence ID" value="MBP2323841.1"/>
    <property type="molecule type" value="Genomic_DNA"/>
</dbReference>
<dbReference type="Proteomes" id="UP001519332">
    <property type="component" value="Unassembled WGS sequence"/>
</dbReference>